<evidence type="ECO:0000313" key="3">
    <source>
        <dbReference type="Proteomes" id="UP000593567"/>
    </source>
</evidence>
<feature type="region of interest" description="Disordered" evidence="1">
    <location>
        <begin position="93"/>
        <end position="112"/>
    </location>
</feature>
<feature type="compositionally biased region" description="Basic and acidic residues" evidence="1">
    <location>
        <begin position="100"/>
        <end position="112"/>
    </location>
</feature>
<dbReference type="OrthoDB" id="438179at2759"/>
<sequence length="112" mass="12239">MSQLGFNFISKLESHADSANSSQSLEDIINSVTHFRERVRSFALGGDAANATDEEKSLIRVHRDSHSALLDSTDQLRDKLAATAGIIIKDAEEGPSTWHMIEKTSDGPSARE</sequence>
<dbReference type="Proteomes" id="UP000593567">
    <property type="component" value="Unassembled WGS sequence"/>
</dbReference>
<gene>
    <name evidence="2" type="ORF">EB796_000380</name>
</gene>
<name>A0A7J7KT89_BUGNE</name>
<reference evidence="2" key="1">
    <citation type="submission" date="2020-06" db="EMBL/GenBank/DDBJ databases">
        <title>Draft genome of Bugula neritina, a colonial animal packing powerful symbionts and potential medicines.</title>
        <authorList>
            <person name="Rayko M."/>
        </authorList>
    </citation>
    <scope>NUCLEOTIDE SEQUENCE [LARGE SCALE GENOMIC DNA]</scope>
    <source>
        <strain evidence="2">Kwan_BN1</strain>
    </source>
</reference>
<dbReference type="AlphaFoldDB" id="A0A7J7KT89"/>
<evidence type="ECO:0000313" key="2">
    <source>
        <dbReference type="EMBL" id="KAF6041315.1"/>
    </source>
</evidence>
<proteinExistence type="predicted"/>
<keyword evidence="3" id="KW-1185">Reference proteome</keyword>
<dbReference type="EMBL" id="VXIV02000061">
    <property type="protein sequence ID" value="KAF6041315.1"/>
    <property type="molecule type" value="Genomic_DNA"/>
</dbReference>
<accession>A0A7J7KT89</accession>
<protein>
    <submittedName>
        <fullName evidence="2">Uncharacterized protein</fullName>
    </submittedName>
</protein>
<organism evidence="2 3">
    <name type="scientific">Bugula neritina</name>
    <name type="common">Brown bryozoan</name>
    <name type="synonym">Sertularia neritina</name>
    <dbReference type="NCBI Taxonomy" id="10212"/>
    <lineage>
        <taxon>Eukaryota</taxon>
        <taxon>Metazoa</taxon>
        <taxon>Spiralia</taxon>
        <taxon>Lophotrochozoa</taxon>
        <taxon>Bryozoa</taxon>
        <taxon>Gymnolaemata</taxon>
        <taxon>Cheilostomatida</taxon>
        <taxon>Flustrina</taxon>
        <taxon>Buguloidea</taxon>
        <taxon>Bugulidae</taxon>
        <taxon>Bugula</taxon>
    </lineage>
</organism>
<evidence type="ECO:0000256" key="1">
    <source>
        <dbReference type="SAM" id="MobiDB-lite"/>
    </source>
</evidence>
<comment type="caution">
    <text evidence="2">The sequence shown here is derived from an EMBL/GenBank/DDBJ whole genome shotgun (WGS) entry which is preliminary data.</text>
</comment>